<accession>A0AAJ0BKW6</accession>
<reference evidence="1" key="1">
    <citation type="submission" date="2023-06" db="EMBL/GenBank/DDBJ databases">
        <title>Genome-scale phylogeny and comparative genomics of the fungal order Sordariales.</title>
        <authorList>
            <consortium name="Lawrence Berkeley National Laboratory"/>
            <person name="Hensen N."/>
            <person name="Bonometti L."/>
            <person name="Westerberg I."/>
            <person name="Brannstrom I.O."/>
            <person name="Guillou S."/>
            <person name="Cros-Aarteil S."/>
            <person name="Calhoun S."/>
            <person name="Haridas S."/>
            <person name="Kuo A."/>
            <person name="Mondo S."/>
            <person name="Pangilinan J."/>
            <person name="Riley R."/>
            <person name="Labutti K."/>
            <person name="Andreopoulos B."/>
            <person name="Lipzen A."/>
            <person name="Chen C."/>
            <person name="Yanf M."/>
            <person name="Daum C."/>
            <person name="Ng V."/>
            <person name="Clum A."/>
            <person name="Steindorff A."/>
            <person name="Ohm R."/>
            <person name="Martin F."/>
            <person name="Silar P."/>
            <person name="Natvig D."/>
            <person name="Lalanne C."/>
            <person name="Gautier V."/>
            <person name="Ament-Velasquez S.L."/>
            <person name="Kruys A."/>
            <person name="Hutchinson M.I."/>
            <person name="Powell A.J."/>
            <person name="Barry K."/>
            <person name="Miller A.N."/>
            <person name="Grigoriev I.V."/>
            <person name="Debuchy R."/>
            <person name="Gladieux P."/>
            <person name="Thoren M.H."/>
            <person name="Johannesson H."/>
        </authorList>
    </citation>
    <scope>NUCLEOTIDE SEQUENCE</scope>
    <source>
        <strain evidence="1">PSN4</strain>
    </source>
</reference>
<dbReference type="Proteomes" id="UP001239445">
    <property type="component" value="Unassembled WGS sequence"/>
</dbReference>
<sequence length="171" mass="19027">MYLPYSHNALAYQYVSPPHSHRNRMGPGNTSLKEVEHIELGSKVSPWFLHARKFKVAKPSDLLPVTNVDGAFDLRTAEQNPRREGKLGLEVFDTRQAKDGTYTLTLPTAANTGWLNFKIDASNVAVNLLDLQVTVDKISDLTCECSSCETWPRDLGLSGMIPMAFWIGTFG</sequence>
<organism evidence="1 2">
    <name type="scientific">Echria macrotheca</name>
    <dbReference type="NCBI Taxonomy" id="438768"/>
    <lineage>
        <taxon>Eukaryota</taxon>
        <taxon>Fungi</taxon>
        <taxon>Dikarya</taxon>
        <taxon>Ascomycota</taxon>
        <taxon>Pezizomycotina</taxon>
        <taxon>Sordariomycetes</taxon>
        <taxon>Sordariomycetidae</taxon>
        <taxon>Sordariales</taxon>
        <taxon>Schizotheciaceae</taxon>
        <taxon>Echria</taxon>
    </lineage>
</organism>
<dbReference type="AlphaFoldDB" id="A0AAJ0BKW6"/>
<evidence type="ECO:0000313" key="2">
    <source>
        <dbReference type="Proteomes" id="UP001239445"/>
    </source>
</evidence>
<comment type="caution">
    <text evidence="1">The sequence shown here is derived from an EMBL/GenBank/DDBJ whole genome shotgun (WGS) entry which is preliminary data.</text>
</comment>
<dbReference type="EMBL" id="MU839828">
    <property type="protein sequence ID" value="KAK1759078.1"/>
    <property type="molecule type" value="Genomic_DNA"/>
</dbReference>
<protein>
    <submittedName>
        <fullName evidence="1">Uncharacterized protein</fullName>
    </submittedName>
</protein>
<evidence type="ECO:0000313" key="1">
    <source>
        <dbReference type="EMBL" id="KAK1759078.1"/>
    </source>
</evidence>
<proteinExistence type="predicted"/>
<keyword evidence="2" id="KW-1185">Reference proteome</keyword>
<gene>
    <name evidence="1" type="ORF">QBC47DRAFT_356972</name>
</gene>
<name>A0AAJ0BKW6_9PEZI</name>